<feature type="domain" description="IstB-like ATP-binding" evidence="1">
    <location>
        <begin position="46"/>
        <end position="133"/>
    </location>
</feature>
<name>A0AAN1D5E3_PARTM</name>
<sequence>MIKGMYERGNDYFRYCEGIGDRSKNRPKIYSLSQSPSDPTRRENWKKLHMFVKPTVPIIDEMGYLKLGSEQRSLLISSDHPSIRTCLIILTSSKRLGEWGKIERDLATAMLNRLLHHSIIFNLRGKAIGYKKNSNKKNRGINMVLLGNFMTFF</sequence>
<evidence type="ECO:0000313" key="2">
    <source>
        <dbReference type="EMBL" id="ANZ28887.1"/>
    </source>
</evidence>
<dbReference type="InterPro" id="IPR027417">
    <property type="entry name" value="P-loop_NTPase"/>
</dbReference>
<dbReference type="GO" id="GO:0005524">
    <property type="term" value="F:ATP binding"/>
    <property type="evidence" value="ECO:0007669"/>
    <property type="project" value="InterPro"/>
</dbReference>
<reference evidence="3" key="1">
    <citation type="journal article" date="2016" name="Genome Announc.">
        <title>Complete Genome Sequence of Geobacillus thermoglucosidasius NCIMB 11955, the Progenitor of a Bioethanol Production Strain.</title>
        <authorList>
            <person name="Sheng L."/>
            <person name="Zhang Y."/>
            <person name="Minton N.P."/>
        </authorList>
    </citation>
    <scope>NUCLEOTIDE SEQUENCE [LARGE SCALE GENOMIC DNA]</scope>
    <source>
        <strain evidence="3">NCIMB 11955</strain>
    </source>
</reference>
<dbReference type="AlphaFoldDB" id="A0AAN1D5E3"/>
<evidence type="ECO:0000259" key="1">
    <source>
        <dbReference type="Pfam" id="PF01695"/>
    </source>
</evidence>
<dbReference type="Proteomes" id="UP000093052">
    <property type="component" value="Chromosome"/>
</dbReference>
<dbReference type="InterPro" id="IPR002611">
    <property type="entry name" value="IstB_ATP-bd"/>
</dbReference>
<evidence type="ECO:0000313" key="3">
    <source>
        <dbReference type="Proteomes" id="UP000093052"/>
    </source>
</evidence>
<dbReference type="KEGG" id="ptl:AOT13_01405"/>
<keyword evidence="3" id="KW-1185">Reference proteome</keyword>
<accession>A0AAN1D5E3</accession>
<gene>
    <name evidence="2" type="ORF">BCV53_01410</name>
</gene>
<dbReference type="Gene3D" id="3.40.50.300">
    <property type="entry name" value="P-loop containing nucleotide triphosphate hydrolases"/>
    <property type="match status" value="1"/>
</dbReference>
<dbReference type="Pfam" id="PF01695">
    <property type="entry name" value="IstB_IS21"/>
    <property type="match status" value="1"/>
</dbReference>
<organism evidence="2 3">
    <name type="scientific">Parageobacillus thermoglucosidasius</name>
    <name type="common">Geobacillus thermoglucosidasius</name>
    <dbReference type="NCBI Taxonomy" id="1426"/>
    <lineage>
        <taxon>Bacteria</taxon>
        <taxon>Bacillati</taxon>
        <taxon>Bacillota</taxon>
        <taxon>Bacilli</taxon>
        <taxon>Bacillales</taxon>
        <taxon>Anoxybacillaceae</taxon>
        <taxon>Parageobacillus</taxon>
    </lineage>
</organism>
<proteinExistence type="predicted"/>
<dbReference type="EMBL" id="CP016622">
    <property type="protein sequence ID" value="ANZ28887.1"/>
    <property type="molecule type" value="Genomic_DNA"/>
</dbReference>
<protein>
    <recommendedName>
        <fullName evidence="1">IstB-like ATP-binding domain-containing protein</fullName>
    </recommendedName>
</protein>